<protein>
    <submittedName>
        <fullName evidence="2">Alpha-ketoglutarate-dependent dioxygenase AlkB</fullName>
    </submittedName>
</protein>
<dbReference type="InterPro" id="IPR032857">
    <property type="entry name" value="ALKBH4"/>
</dbReference>
<organism evidence="2 3">
    <name type="scientific">Sphingomonas naphthae</name>
    <dbReference type="NCBI Taxonomy" id="1813468"/>
    <lineage>
        <taxon>Bacteria</taxon>
        <taxon>Pseudomonadati</taxon>
        <taxon>Pseudomonadota</taxon>
        <taxon>Alphaproteobacteria</taxon>
        <taxon>Sphingomonadales</taxon>
        <taxon>Sphingomonadaceae</taxon>
        <taxon>Sphingomonas</taxon>
    </lineage>
</organism>
<sequence length="193" mass="21963">MLDLFNSPLIPGLTSRDAIVSPDEEASLIEAIDATDLAPFRFQGWTGKRVTHPFGWNYDFDTREVARAAPIPDWLLPIRRRMADFAGIGAEQFVQALLIRYDPGAGIGWHRDRPIYEHVIGLSLGAPAEMRFRRRRSEGGFDRITIPLEPRAAYHLAGDARHEWEHSIAEMEQQRWSVTFRSPSARGRSILNN</sequence>
<accession>A0ABY7THL0</accession>
<dbReference type="PANTHER" id="PTHR12463:SF1">
    <property type="entry name" value="2-OXOGLUTARATE AND FE-DEPENDENT OXYGENASE FAMILY PROTEIN"/>
    <property type="match status" value="1"/>
</dbReference>
<feature type="domain" description="Fe2OG dioxygenase" evidence="1">
    <location>
        <begin position="92"/>
        <end position="184"/>
    </location>
</feature>
<dbReference type="PROSITE" id="PS51471">
    <property type="entry name" value="FE2OG_OXY"/>
    <property type="match status" value="1"/>
</dbReference>
<dbReference type="EMBL" id="CP117411">
    <property type="protein sequence ID" value="WCT72650.1"/>
    <property type="molecule type" value="Genomic_DNA"/>
</dbReference>
<dbReference type="RefSeq" id="WP_273686620.1">
    <property type="nucleotide sequence ID" value="NZ_CP117411.1"/>
</dbReference>
<dbReference type="InterPro" id="IPR037151">
    <property type="entry name" value="AlkB-like_sf"/>
</dbReference>
<dbReference type="PANTHER" id="PTHR12463">
    <property type="entry name" value="OXYGENASE-RELATED"/>
    <property type="match status" value="1"/>
</dbReference>
<dbReference type="Gene3D" id="2.60.120.590">
    <property type="entry name" value="Alpha-ketoglutarate-dependent dioxygenase AlkB-like"/>
    <property type="match status" value="1"/>
</dbReference>
<keyword evidence="2" id="KW-0560">Oxidoreductase</keyword>
<name>A0ABY7THL0_9SPHN</name>
<keyword evidence="3" id="KW-1185">Reference proteome</keyword>
<evidence type="ECO:0000313" key="3">
    <source>
        <dbReference type="Proteomes" id="UP001220395"/>
    </source>
</evidence>
<dbReference type="InterPro" id="IPR027450">
    <property type="entry name" value="AlkB-like"/>
</dbReference>
<dbReference type="GO" id="GO:0051213">
    <property type="term" value="F:dioxygenase activity"/>
    <property type="evidence" value="ECO:0007669"/>
    <property type="project" value="UniProtKB-KW"/>
</dbReference>
<dbReference type="InterPro" id="IPR005123">
    <property type="entry name" value="Oxoglu/Fe-dep_dioxygenase_dom"/>
</dbReference>
<dbReference type="Proteomes" id="UP001220395">
    <property type="component" value="Chromosome"/>
</dbReference>
<dbReference type="Pfam" id="PF13532">
    <property type="entry name" value="2OG-FeII_Oxy_2"/>
    <property type="match status" value="1"/>
</dbReference>
<reference evidence="2 3" key="1">
    <citation type="submission" date="2023-02" db="EMBL/GenBank/DDBJ databases">
        <title>Genome sequence of Sphingomonas naphthae.</title>
        <authorList>
            <person name="Kim S."/>
            <person name="Heo J."/>
            <person name="Kwon S.-W."/>
        </authorList>
    </citation>
    <scope>NUCLEOTIDE SEQUENCE [LARGE SCALE GENOMIC DNA]</scope>
    <source>
        <strain evidence="2 3">KACC 18716</strain>
    </source>
</reference>
<evidence type="ECO:0000313" key="2">
    <source>
        <dbReference type="EMBL" id="WCT72650.1"/>
    </source>
</evidence>
<proteinExistence type="predicted"/>
<gene>
    <name evidence="2" type="ORF">PQ455_13540</name>
</gene>
<dbReference type="SUPFAM" id="SSF51197">
    <property type="entry name" value="Clavaminate synthase-like"/>
    <property type="match status" value="1"/>
</dbReference>
<keyword evidence="2" id="KW-0223">Dioxygenase</keyword>
<evidence type="ECO:0000259" key="1">
    <source>
        <dbReference type="PROSITE" id="PS51471"/>
    </source>
</evidence>